<feature type="region of interest" description="Disordered" evidence="4">
    <location>
        <begin position="239"/>
        <end position="280"/>
    </location>
</feature>
<comment type="similarity">
    <text evidence="1">Belongs to the SH3BP5 family.</text>
</comment>
<evidence type="ECO:0000256" key="1">
    <source>
        <dbReference type="ARBA" id="ARBA00007796"/>
    </source>
</evidence>
<dbReference type="InterPro" id="IPR007940">
    <property type="entry name" value="SH3BP5"/>
</dbReference>
<sequence>MSKLAKLRRNSKEIDVDADDYVDPRVQVELEQLNNATDAINRLEVELDEARAAYRHFLSESSQRFKFLASRLGNCIEKAQPYYSARLRAKESHIATQEAALKFERANSAHCAAKEMVFHAEEGLIKNGMPFDSTWQEMLNHATEKVNEAERERAVSKQIHRIKSQSYVEAEKDVQSLQKKLKSAISKSKPYYEMKAEFNQIMERQKHRVQALEKEITTVKQSYSDALNNLEEISIEIHRQRQQKMERQSLGSRGSGVGAESPTRPSPHDLPNPPTDFNDVYLNLPYKVTSNRKSKICSPQENAQESPTDPSQDAPPNKPITRVDNACQTENVDISAPLLSDHKHHSDRVSAWVRDSGLRMLAAARSASLKSGPDAAQAAMLADMLLTATEESDRSDVESLNSTDVLTDEQIAHLMLDKNMEDVYPDFALVKKDVDEKSSVKDVHTPDSLVQSETSSSSRCKTPSGTSASSTGKSSEYKVVAVQFTVQETVMTPKLARKNQSKKN</sequence>
<keyword evidence="6" id="KW-1185">Reference proteome</keyword>
<dbReference type="PhylomeDB" id="T1JFE9"/>
<dbReference type="EMBL" id="JH432157">
    <property type="status" value="NOT_ANNOTATED_CDS"/>
    <property type="molecule type" value="Genomic_DNA"/>
</dbReference>
<feature type="compositionally biased region" description="Low complexity" evidence="4">
    <location>
        <begin position="461"/>
        <end position="474"/>
    </location>
</feature>
<feature type="compositionally biased region" description="Polar residues" evidence="4">
    <location>
        <begin position="297"/>
        <end position="311"/>
    </location>
</feature>
<reference evidence="5" key="2">
    <citation type="submission" date="2015-02" db="UniProtKB">
        <authorList>
            <consortium name="EnsemblMetazoa"/>
        </authorList>
    </citation>
    <scope>IDENTIFICATION</scope>
</reference>
<feature type="region of interest" description="Disordered" evidence="4">
    <location>
        <begin position="292"/>
        <end position="322"/>
    </location>
</feature>
<feature type="region of interest" description="Disordered" evidence="4">
    <location>
        <begin position="436"/>
        <end position="474"/>
    </location>
</feature>
<feature type="compositionally biased region" description="Pro residues" evidence="4">
    <location>
        <begin position="264"/>
        <end position="274"/>
    </location>
</feature>
<evidence type="ECO:0000313" key="6">
    <source>
        <dbReference type="Proteomes" id="UP000014500"/>
    </source>
</evidence>
<proteinExistence type="inferred from homology"/>
<dbReference type="eggNOG" id="KOG2008">
    <property type="taxonomic scope" value="Eukaryota"/>
</dbReference>
<feature type="compositionally biased region" description="Polar residues" evidence="4">
    <location>
        <begin position="448"/>
        <end position="460"/>
    </location>
</feature>
<evidence type="ECO:0000256" key="3">
    <source>
        <dbReference type="SAM" id="Coils"/>
    </source>
</evidence>
<keyword evidence="2 3" id="KW-0175">Coiled coil</keyword>
<dbReference type="PANTHER" id="PTHR19423:SF1">
    <property type="entry name" value="SH3 DOMAIN-BINDING PROTEIN 5"/>
    <property type="match status" value="1"/>
</dbReference>
<accession>T1JFE9</accession>
<dbReference type="AlphaFoldDB" id="T1JFE9"/>
<dbReference type="EnsemblMetazoa" id="SMAR012563-RA">
    <property type="protein sequence ID" value="SMAR012563-PA"/>
    <property type="gene ID" value="SMAR012563"/>
</dbReference>
<dbReference type="GO" id="GO:0005737">
    <property type="term" value="C:cytoplasm"/>
    <property type="evidence" value="ECO:0007669"/>
    <property type="project" value="TreeGrafter"/>
</dbReference>
<dbReference type="STRING" id="126957.T1JFE9"/>
<dbReference type="HOGENOM" id="CLU_541132_0_0_1"/>
<dbReference type="PANTHER" id="PTHR19423">
    <property type="entry name" value="SH3 DOMAIN-BINDING PROTEIN 5"/>
    <property type="match status" value="1"/>
</dbReference>
<reference evidence="6" key="1">
    <citation type="submission" date="2011-05" db="EMBL/GenBank/DDBJ databases">
        <authorList>
            <person name="Richards S.R."/>
            <person name="Qu J."/>
            <person name="Jiang H."/>
            <person name="Jhangiani S.N."/>
            <person name="Agravi P."/>
            <person name="Goodspeed R."/>
            <person name="Gross S."/>
            <person name="Mandapat C."/>
            <person name="Jackson L."/>
            <person name="Mathew T."/>
            <person name="Pu L."/>
            <person name="Thornton R."/>
            <person name="Saada N."/>
            <person name="Wilczek-Boney K.B."/>
            <person name="Lee S."/>
            <person name="Kovar C."/>
            <person name="Wu Y."/>
            <person name="Scherer S.E."/>
            <person name="Worley K.C."/>
            <person name="Muzny D.M."/>
            <person name="Gibbs R."/>
        </authorList>
    </citation>
    <scope>NUCLEOTIDE SEQUENCE</scope>
    <source>
        <strain evidence="6">Brora</strain>
    </source>
</reference>
<feature type="coiled-coil region" evidence="3">
    <location>
        <begin position="26"/>
        <end position="60"/>
    </location>
</feature>
<organism evidence="5 6">
    <name type="scientific">Strigamia maritima</name>
    <name type="common">European centipede</name>
    <name type="synonym">Geophilus maritimus</name>
    <dbReference type="NCBI Taxonomy" id="126957"/>
    <lineage>
        <taxon>Eukaryota</taxon>
        <taxon>Metazoa</taxon>
        <taxon>Ecdysozoa</taxon>
        <taxon>Arthropoda</taxon>
        <taxon>Myriapoda</taxon>
        <taxon>Chilopoda</taxon>
        <taxon>Pleurostigmophora</taxon>
        <taxon>Geophilomorpha</taxon>
        <taxon>Linotaeniidae</taxon>
        <taxon>Strigamia</taxon>
    </lineage>
</organism>
<dbReference type="Pfam" id="PF05276">
    <property type="entry name" value="SH3BP5"/>
    <property type="match status" value="1"/>
</dbReference>
<evidence type="ECO:0008006" key="7">
    <source>
        <dbReference type="Google" id="ProtNLM"/>
    </source>
</evidence>
<dbReference type="Proteomes" id="UP000014500">
    <property type="component" value="Unassembled WGS sequence"/>
</dbReference>
<dbReference type="GO" id="GO:0035556">
    <property type="term" value="P:intracellular signal transduction"/>
    <property type="evidence" value="ECO:0007669"/>
    <property type="project" value="InterPro"/>
</dbReference>
<dbReference type="GO" id="GO:0004860">
    <property type="term" value="F:protein kinase inhibitor activity"/>
    <property type="evidence" value="ECO:0007669"/>
    <property type="project" value="TreeGrafter"/>
</dbReference>
<evidence type="ECO:0000313" key="5">
    <source>
        <dbReference type="EnsemblMetazoa" id="SMAR012563-PA"/>
    </source>
</evidence>
<evidence type="ECO:0000256" key="4">
    <source>
        <dbReference type="SAM" id="MobiDB-lite"/>
    </source>
</evidence>
<name>T1JFE9_STRMM</name>
<protein>
    <recommendedName>
        <fullName evidence="7">SH3 domain-binding protein 5-like</fullName>
    </recommendedName>
</protein>
<evidence type="ECO:0000256" key="2">
    <source>
        <dbReference type="ARBA" id="ARBA00023054"/>
    </source>
</evidence>
<feature type="compositionally biased region" description="Basic and acidic residues" evidence="4">
    <location>
        <begin position="436"/>
        <end position="445"/>
    </location>
</feature>